<organism evidence="1 2">
    <name type="scientific">Escherichia phage 4MG</name>
    <dbReference type="NCBI Taxonomy" id="1391428"/>
    <lineage>
        <taxon>Viruses</taxon>
        <taxon>Duplodnaviria</taxon>
        <taxon>Heunggongvirae</taxon>
        <taxon>Uroviricota</taxon>
        <taxon>Caudoviricetes</taxon>
        <taxon>Vequintavirinae</taxon>
        <taxon>Seunavirus</taxon>
        <taxon>Seunavirus 4MG</taxon>
    </lineage>
</organism>
<proteinExistence type="predicted"/>
<name>V5KSF6_9CAUD</name>
<evidence type="ECO:0000313" key="1">
    <source>
        <dbReference type="EMBL" id="AGZ17674.1"/>
    </source>
</evidence>
<reference evidence="1 2" key="1">
    <citation type="journal article" date="2014" name="Arch. Virol.">
        <title>Complete genome sequence of enterobacteria phage 4MG, a new member of the subgroup "PVP-SE1-like phage" of the "rV5-like viruses".</title>
        <authorList>
            <person name="Kim M."/>
            <person name="Heu S."/>
            <person name="Ryu S."/>
        </authorList>
    </citation>
    <scope>NUCLEOTIDE SEQUENCE [LARGE SCALE GENOMIC DNA]</scope>
</reference>
<keyword evidence="2" id="KW-1185">Reference proteome</keyword>
<gene>
    <name evidence="1" type="ORF">4MG_200</name>
</gene>
<dbReference type="Proteomes" id="UP000018620">
    <property type="component" value="Segment"/>
</dbReference>
<accession>V5KSF6</accession>
<dbReference type="RefSeq" id="YP_008857416.1">
    <property type="nucleotide sequence ID" value="NC_022968.1"/>
</dbReference>
<protein>
    <submittedName>
        <fullName evidence="1">Hyphothetical protein</fullName>
    </submittedName>
</protein>
<dbReference type="EMBL" id="KF550303">
    <property type="protein sequence ID" value="AGZ17674.1"/>
    <property type="molecule type" value="Genomic_DNA"/>
</dbReference>
<dbReference type="KEGG" id="vg:17776450"/>
<sequence length="62" mass="7385">MLPPRQFHAVIIHFVGCFVDENTNDNHSEYDFDFSFEMKTILKWKIFCKSAIKSLTQREKCV</sequence>
<dbReference type="OrthoDB" id="37982at10239"/>
<evidence type="ECO:0000313" key="2">
    <source>
        <dbReference type="Proteomes" id="UP000018620"/>
    </source>
</evidence>